<organism evidence="4 5">
    <name type="scientific">Qipengyuania citrea</name>
    <dbReference type="NCBI Taxonomy" id="225971"/>
    <lineage>
        <taxon>Bacteria</taxon>
        <taxon>Pseudomonadati</taxon>
        <taxon>Pseudomonadota</taxon>
        <taxon>Alphaproteobacteria</taxon>
        <taxon>Sphingomonadales</taxon>
        <taxon>Erythrobacteraceae</taxon>
        <taxon>Qipengyuania</taxon>
    </lineage>
</organism>
<dbReference type="Pfam" id="PF13550">
    <property type="entry name" value="Phage-tail_3"/>
    <property type="match status" value="1"/>
</dbReference>
<name>A0A6I4UB72_9SPHN</name>
<feature type="domain" description="Rcc01698-like C-terminal" evidence="2">
    <location>
        <begin position="479"/>
        <end position="574"/>
    </location>
</feature>
<dbReference type="GeneID" id="93687040"/>
<proteinExistence type="predicted"/>
<dbReference type="Proteomes" id="UP000439914">
    <property type="component" value="Unassembled WGS sequence"/>
</dbReference>
<dbReference type="Proteomes" id="UP001238601">
    <property type="component" value="Unassembled WGS sequence"/>
</dbReference>
<dbReference type="EMBL" id="WTYG01000001">
    <property type="protein sequence ID" value="MXP35027.1"/>
    <property type="molecule type" value="Genomic_DNA"/>
</dbReference>
<dbReference type="Pfam" id="PF23666">
    <property type="entry name" value="Rcc01698_C"/>
    <property type="match status" value="1"/>
</dbReference>
<reference evidence="4 5" key="1">
    <citation type="submission" date="2019-12" db="EMBL/GenBank/DDBJ databases">
        <title>Genomic-based taxomic classification of the family Erythrobacteraceae.</title>
        <authorList>
            <person name="Xu L."/>
        </authorList>
    </citation>
    <scope>NUCLEOTIDE SEQUENCE [LARGE SCALE GENOMIC DNA]</scope>
    <source>
        <strain evidence="4 5">CGMCC 1.8703</strain>
    </source>
</reference>
<feature type="domain" description="Tip attachment protein J" evidence="1">
    <location>
        <begin position="295"/>
        <end position="386"/>
    </location>
</feature>
<dbReference type="EMBL" id="JAUSWK010000002">
    <property type="protein sequence ID" value="MDQ0566673.1"/>
    <property type="molecule type" value="Genomic_DNA"/>
</dbReference>
<dbReference type="InterPro" id="IPR056490">
    <property type="entry name" value="Rcc01698_C"/>
</dbReference>
<dbReference type="InterPro" id="IPR032876">
    <property type="entry name" value="J_dom"/>
</dbReference>
<evidence type="ECO:0000259" key="2">
    <source>
        <dbReference type="Pfam" id="PF23666"/>
    </source>
</evidence>
<dbReference type="AlphaFoldDB" id="A0A6I4UB72"/>
<gene>
    <name evidence="4" type="ORF">GRI55_04490</name>
    <name evidence="3" type="ORF">QOZ97_002206</name>
</gene>
<evidence type="ECO:0000313" key="5">
    <source>
        <dbReference type="Proteomes" id="UP000439914"/>
    </source>
</evidence>
<dbReference type="RefSeq" id="WP_160766308.1">
    <property type="nucleotide sequence ID" value="NZ_JAUSWK010000002.1"/>
</dbReference>
<reference evidence="3 6" key="2">
    <citation type="submission" date="2023-07" db="EMBL/GenBank/DDBJ databases">
        <title>Genomic Encyclopedia of Type Strains, Phase IV (KMG-IV): sequencing the most valuable type-strain genomes for metagenomic binning, comparative biology and taxonomic classification.</title>
        <authorList>
            <person name="Goeker M."/>
        </authorList>
    </citation>
    <scope>NUCLEOTIDE SEQUENCE [LARGE SCALE GENOMIC DNA]</scope>
    <source>
        <strain evidence="3 6">DSM 14432</strain>
    </source>
</reference>
<protein>
    <submittedName>
        <fullName evidence="4">Uncharacterized protein</fullName>
    </submittedName>
</protein>
<keyword evidence="6" id="KW-1185">Reference proteome</keyword>
<evidence type="ECO:0000259" key="1">
    <source>
        <dbReference type="Pfam" id="PF13550"/>
    </source>
</evidence>
<comment type="caution">
    <text evidence="4">The sequence shown here is derived from an EMBL/GenBank/DDBJ whole genome shotgun (WGS) entry which is preliminary data.</text>
</comment>
<evidence type="ECO:0000313" key="6">
    <source>
        <dbReference type="Proteomes" id="UP001238601"/>
    </source>
</evidence>
<sequence length="728" mass="76366">MATLVLGTIGTLVGGPLGGAIGSVLGRGLDAAIIGSPAREGPRLNDLAVSTSSYGQPLAALYGRVRTPGTVIWATDLNEQRETSGGGKGRPKTTAYSYTVSLAVALSSRPIDRVGRIWADGNLLRGAAGDLKTGGSLRVHTGHRDQRPDPLMAAAIGAQCSAHRGCAYAVFEDLALEDFGNRIPALSFEVFAGSAAGLVSAIAGQSGFEQRGTEFAELEGFLHDGGSAAALLELVARLRPLAVRTASGQPVVTGADRLPETVPTLPPATAWQAGEFAPASGAALARKPAGDGVGALRYYDPSRGYQPGLQRVEGVTASARRRVLEFPGVLSAGNAKALLAEAAARTRQAGETIAWRMAQLDPAIGPGVIVRVPGHAGLWQITSWEWREGGIELVLARFVARASTDTSADGGVAWSPADRLAAETRLRVFELPWDGHGASETIHRFAAVSAPAGRWAGAALYRVEGETLVPLSHSGPVRAIGGTLTAPLGSSPGLRFEPRAALRIALDDEEAVLEPATANAIARGANRLLVGDEILQFARSDPEGSGVWRLSGLLRGRGGTEHEALSGHANGARVTLLDNRLVELPADLAPGQGDRFAAIGAGDDQPVVAQLENPGRSRRPLFPVHPRQSRDANGGLVLQWTRRARGGWNWLDEVEQPLVEQSEQYEIGLGDPAAPIRVWTTTEARFLLTPPKMGALVADFPGGSLWVRQQGSFAASAPLRLFTLPFIP</sequence>
<accession>A0A6I4UB72</accession>
<evidence type="ECO:0000313" key="4">
    <source>
        <dbReference type="EMBL" id="MXP35027.1"/>
    </source>
</evidence>
<evidence type="ECO:0000313" key="3">
    <source>
        <dbReference type="EMBL" id="MDQ0566673.1"/>
    </source>
</evidence>